<name>A0A412GFW6_BACT4</name>
<evidence type="ECO:0000313" key="6">
    <source>
        <dbReference type="EMBL" id="KAB4452244.1"/>
    </source>
</evidence>
<evidence type="ECO:0000256" key="4">
    <source>
        <dbReference type="RuleBase" id="RU361169"/>
    </source>
</evidence>
<dbReference type="GO" id="GO:0004650">
    <property type="term" value="F:polygalacturonase activity"/>
    <property type="evidence" value="ECO:0007669"/>
    <property type="project" value="InterPro"/>
</dbReference>
<dbReference type="PANTHER" id="PTHR31339:SF9">
    <property type="entry name" value="PLASMIN AND FIBRONECTIN-BINDING PROTEIN A"/>
    <property type="match status" value="1"/>
</dbReference>
<reference evidence="6 8" key="1">
    <citation type="journal article" date="2019" name="Nat. Med.">
        <title>A library of human gut bacterial isolates paired with longitudinal multiomics data enables mechanistic microbiome research.</title>
        <authorList>
            <person name="Poyet M."/>
            <person name="Groussin M."/>
            <person name="Gibbons S.M."/>
            <person name="Avila-Pacheco J."/>
            <person name="Jiang X."/>
            <person name="Kearney S.M."/>
            <person name="Perrotta A.R."/>
            <person name="Berdy B."/>
            <person name="Zhao S."/>
            <person name="Lieberman T.D."/>
            <person name="Swanson P.K."/>
            <person name="Smith M."/>
            <person name="Roesemann S."/>
            <person name="Alexander J.E."/>
            <person name="Rich S.A."/>
            <person name="Livny J."/>
            <person name="Vlamakis H."/>
            <person name="Clish C."/>
            <person name="Bullock K."/>
            <person name="Deik A."/>
            <person name="Scott J."/>
            <person name="Pierce K.A."/>
            <person name="Xavier R.J."/>
            <person name="Alm E.J."/>
        </authorList>
    </citation>
    <scope>NUCLEOTIDE SEQUENCE [LARGE SCALE GENOMIC DNA]</scope>
    <source>
        <strain evidence="6 8">BIOML-A165</strain>
    </source>
</reference>
<dbReference type="PANTHER" id="PTHR31339">
    <property type="entry name" value="PECTIN LYASE-RELATED"/>
    <property type="match status" value="1"/>
</dbReference>
<evidence type="ECO:0000313" key="9">
    <source>
        <dbReference type="Proteomes" id="UP001156218"/>
    </source>
</evidence>
<dbReference type="Gene3D" id="2.160.20.10">
    <property type="entry name" value="Single-stranded right-handed beta-helix, Pectin lyase-like"/>
    <property type="match status" value="1"/>
</dbReference>
<dbReference type="InterPro" id="IPR011050">
    <property type="entry name" value="Pectin_lyase_fold/virulence"/>
</dbReference>
<dbReference type="GO" id="GO:0005975">
    <property type="term" value="P:carbohydrate metabolic process"/>
    <property type="evidence" value="ECO:0007669"/>
    <property type="project" value="InterPro"/>
</dbReference>
<evidence type="ECO:0000256" key="1">
    <source>
        <dbReference type="ARBA" id="ARBA00008834"/>
    </source>
</evidence>
<dbReference type="RefSeq" id="WP_055229443.1">
    <property type="nucleotide sequence ID" value="NZ_CP083680.1"/>
</dbReference>
<protein>
    <submittedName>
        <fullName evidence="6">Exopolygalacturonase</fullName>
    </submittedName>
    <submittedName>
        <fullName evidence="7">Right-handed parallel beta-helix repeat-containing protein</fullName>
    </submittedName>
</protein>
<evidence type="ECO:0000256" key="3">
    <source>
        <dbReference type="ARBA" id="ARBA00023295"/>
    </source>
</evidence>
<evidence type="ECO:0000313" key="7">
    <source>
        <dbReference type="EMBL" id="UYU66572.1"/>
    </source>
</evidence>
<organism evidence="6 8">
    <name type="scientific">Bacteroides thetaiotaomicron</name>
    <dbReference type="NCBI Taxonomy" id="818"/>
    <lineage>
        <taxon>Bacteria</taxon>
        <taxon>Pseudomonadati</taxon>
        <taxon>Bacteroidota</taxon>
        <taxon>Bacteroidia</taxon>
        <taxon>Bacteroidales</taxon>
        <taxon>Bacteroidaceae</taxon>
        <taxon>Bacteroides</taxon>
    </lineage>
</organism>
<dbReference type="InterPro" id="IPR051801">
    <property type="entry name" value="GH28_Enzymes"/>
</dbReference>
<sequence>MKNLFFILIFSACVLSAQAKDYIVTDYSVSMDSTQLNTAAIQSVIDLAEKEGGGTIIIPKGVYLSGALFFKPNTKLCLEEGAVLKGSDDIADYPLTLSRMEGKNIYYHPALVNAYYVDGFEIAGPGKIDGNGYKFWTTFWKLYHVRKGANKPWTNLEVRRPRLVFIWGCNNVKITNVKLYNAGYWTTHLYQCNDVLIENCDIYAPQKPVKAPSSDAIDLDVCKRVVIRGCSIAVEDDAVCIKGGKGPTAHKSPENGIVEDILIENCTFGHAHGTLTMGSEAIHARNITMRNCTVNNNCALLRLKMRLDTYQIYENITIENITGRIGNVISMRPWTQFFNLEGTGEAPFGIVRNITISNVNVEANNFGGMNGNPNDIVSDVVFKDMNITTKDPAFKGNYKGIKFENVTVNNVSKEK</sequence>
<evidence type="ECO:0000313" key="8">
    <source>
        <dbReference type="Proteomes" id="UP000460317"/>
    </source>
</evidence>
<dbReference type="Pfam" id="PF00295">
    <property type="entry name" value="Glyco_hydro_28"/>
    <property type="match status" value="1"/>
</dbReference>
<keyword evidence="3 4" id="KW-0326">Glycosidase</keyword>
<dbReference type="InterPro" id="IPR006626">
    <property type="entry name" value="PbH1"/>
</dbReference>
<dbReference type="SUPFAM" id="SSF51126">
    <property type="entry name" value="Pectin lyase-like"/>
    <property type="match status" value="1"/>
</dbReference>
<dbReference type="SMART" id="SM00710">
    <property type="entry name" value="PbH1"/>
    <property type="match status" value="6"/>
</dbReference>
<feature type="signal peptide" evidence="5">
    <location>
        <begin position="1"/>
        <end position="19"/>
    </location>
</feature>
<dbReference type="InterPro" id="IPR012334">
    <property type="entry name" value="Pectin_lyas_fold"/>
</dbReference>
<gene>
    <name evidence="6" type="ORF">GAN93_11610</name>
    <name evidence="7" type="ORF">KQP68_23945</name>
</gene>
<reference evidence="7 9" key="2">
    <citation type="submission" date="2021-06" db="EMBL/GenBank/DDBJ databases">
        <title>Interrogation of the integrated mobile genetic elements in gut-associated Bacteroides with a consensus prediction approach.</title>
        <authorList>
            <person name="Campbell D.E."/>
            <person name="Leigh J.R."/>
            <person name="Kim T."/>
            <person name="England W."/>
            <person name="Whitaker R.J."/>
            <person name="Degnan P.H."/>
        </authorList>
    </citation>
    <scope>NUCLEOTIDE SEQUENCE [LARGE SCALE GENOMIC DNA]</scope>
    <source>
        <strain evidence="7 9">WAL8669</strain>
    </source>
</reference>
<keyword evidence="2 4" id="KW-0378">Hydrolase</keyword>
<evidence type="ECO:0000256" key="2">
    <source>
        <dbReference type="ARBA" id="ARBA00022801"/>
    </source>
</evidence>
<accession>A0A412GFW6</accession>
<feature type="chain" id="PRO_5044397506" evidence="5">
    <location>
        <begin position="20"/>
        <end position="415"/>
    </location>
</feature>
<dbReference type="AlphaFoldDB" id="A0A412GFW6"/>
<dbReference type="InterPro" id="IPR000743">
    <property type="entry name" value="Glyco_hydro_28"/>
</dbReference>
<dbReference type="EMBL" id="CP083680">
    <property type="protein sequence ID" value="UYU66572.1"/>
    <property type="molecule type" value="Genomic_DNA"/>
</dbReference>
<dbReference type="EMBL" id="WCSB01000009">
    <property type="protein sequence ID" value="KAB4452244.1"/>
    <property type="molecule type" value="Genomic_DNA"/>
</dbReference>
<keyword evidence="5" id="KW-0732">Signal</keyword>
<proteinExistence type="inferred from homology"/>
<dbReference type="Proteomes" id="UP001156218">
    <property type="component" value="Chromosome"/>
</dbReference>
<evidence type="ECO:0000256" key="5">
    <source>
        <dbReference type="SAM" id="SignalP"/>
    </source>
</evidence>
<dbReference type="Proteomes" id="UP000460317">
    <property type="component" value="Unassembled WGS sequence"/>
</dbReference>
<comment type="similarity">
    <text evidence="1 4">Belongs to the glycosyl hydrolase 28 family.</text>
</comment>